<name>A0ABX1R8R3_9PSEU</name>
<dbReference type="Proteomes" id="UP001296706">
    <property type="component" value="Unassembled WGS sequence"/>
</dbReference>
<comment type="subcellular location">
    <subcellularLocation>
        <location evidence="1">Cell membrane</location>
        <topology evidence="1">Multi-pass membrane protein</topology>
    </subcellularLocation>
</comment>
<keyword evidence="3" id="KW-1003">Cell membrane</keyword>
<feature type="transmembrane region" description="Helical" evidence="7">
    <location>
        <begin position="356"/>
        <end position="379"/>
    </location>
</feature>
<feature type="transmembrane region" description="Helical" evidence="7">
    <location>
        <begin position="174"/>
        <end position="195"/>
    </location>
</feature>
<keyword evidence="6 7" id="KW-0472">Membrane</keyword>
<feature type="transmembrane region" description="Helical" evidence="7">
    <location>
        <begin position="55"/>
        <end position="77"/>
    </location>
</feature>
<dbReference type="PANTHER" id="PTHR23513">
    <property type="entry name" value="INTEGRAL MEMBRANE EFFLUX PROTEIN-RELATED"/>
    <property type="match status" value="1"/>
</dbReference>
<dbReference type="PROSITE" id="PS50850">
    <property type="entry name" value="MFS"/>
    <property type="match status" value="1"/>
</dbReference>
<evidence type="ECO:0000256" key="5">
    <source>
        <dbReference type="ARBA" id="ARBA00022989"/>
    </source>
</evidence>
<dbReference type="InterPro" id="IPR010290">
    <property type="entry name" value="TM_effector"/>
</dbReference>
<reference evidence="9 10" key="1">
    <citation type="submission" date="2020-04" db="EMBL/GenBank/DDBJ databases">
        <authorList>
            <person name="Klaysubun C."/>
            <person name="Duangmal K."/>
            <person name="Lipun K."/>
        </authorList>
    </citation>
    <scope>NUCLEOTIDE SEQUENCE [LARGE SCALE GENOMIC DNA]</scope>
    <source>
        <strain evidence="9 10">JCM 11839</strain>
    </source>
</reference>
<feature type="transmembrane region" description="Helical" evidence="7">
    <location>
        <begin position="385"/>
        <end position="404"/>
    </location>
</feature>
<dbReference type="RefSeq" id="WP_169393908.1">
    <property type="nucleotide sequence ID" value="NZ_BAAAJH010000023.1"/>
</dbReference>
<evidence type="ECO:0000256" key="2">
    <source>
        <dbReference type="ARBA" id="ARBA00022448"/>
    </source>
</evidence>
<evidence type="ECO:0000256" key="1">
    <source>
        <dbReference type="ARBA" id="ARBA00004651"/>
    </source>
</evidence>
<dbReference type="InterPro" id="IPR022324">
    <property type="entry name" value="Bacilysin_exporter_BacE_put"/>
</dbReference>
<evidence type="ECO:0000256" key="4">
    <source>
        <dbReference type="ARBA" id="ARBA00022692"/>
    </source>
</evidence>
<dbReference type="Pfam" id="PF05977">
    <property type="entry name" value="MFS_3"/>
    <property type="match status" value="1"/>
</dbReference>
<sequence>MTTEWRSGLRRSLWGAADYRNLWMSQTVSLFGTGITLLALPLVALFALDASPLEIGLLWAVEYLPILLIGLPAGVWVERLPLRAVMIGADLLRAVALLAVPIALALDVLSMPLLYVVTFLIGLGTLFYDVAQLSILPALVAEDRLVDANGKLELSRSVSQIGGPAVGGFMVQLLTAPLAVLADVVTYLSSAYYVLRIRKPAPVDRPVEKTSLSRDIREGVRFVFGHPLMRPLLLCATLAELASAIILALQVVYAAEVLVMGPVVIGVALAVGNGGGVLGALVAEPFARRFGTGTAFMVSIVLFTAGSAILPMSSGPVTFAIGMFVAYLGAFIFNVLQVSLCQAVTPPHLLGRMNSVFRFATWGVIPLGAAGGGLLVEYIGLPGVFWLAAGLNALSFLPPLFSTIPKLRDVVHHNAEKPAGETTYDKARIHPEEPSAGQR</sequence>
<evidence type="ECO:0000256" key="7">
    <source>
        <dbReference type="SAM" id="Phobius"/>
    </source>
</evidence>
<dbReference type="EMBL" id="JAAXKY010000002">
    <property type="protein sequence ID" value="NMH75844.1"/>
    <property type="molecule type" value="Genomic_DNA"/>
</dbReference>
<dbReference type="PRINTS" id="PR01988">
    <property type="entry name" value="EXPORTERBACE"/>
</dbReference>
<evidence type="ECO:0000313" key="9">
    <source>
        <dbReference type="EMBL" id="NMH75844.1"/>
    </source>
</evidence>
<proteinExistence type="predicted"/>
<dbReference type="PANTHER" id="PTHR23513:SF6">
    <property type="entry name" value="MAJOR FACILITATOR SUPERFAMILY ASSOCIATED DOMAIN-CONTAINING PROTEIN"/>
    <property type="match status" value="1"/>
</dbReference>
<protein>
    <submittedName>
        <fullName evidence="9">MFS transporter</fullName>
    </submittedName>
</protein>
<dbReference type="SUPFAM" id="SSF103473">
    <property type="entry name" value="MFS general substrate transporter"/>
    <property type="match status" value="1"/>
</dbReference>
<feature type="transmembrane region" description="Helical" evidence="7">
    <location>
        <begin position="290"/>
        <end position="310"/>
    </location>
</feature>
<dbReference type="Gene3D" id="1.20.1250.20">
    <property type="entry name" value="MFS general substrate transporter like domains"/>
    <property type="match status" value="1"/>
</dbReference>
<dbReference type="CDD" id="cd06173">
    <property type="entry name" value="MFS_MefA_like"/>
    <property type="match status" value="1"/>
</dbReference>
<keyword evidence="2" id="KW-0813">Transport</keyword>
<feature type="transmembrane region" description="Helical" evidence="7">
    <location>
        <begin position="28"/>
        <end position="48"/>
    </location>
</feature>
<evidence type="ECO:0000313" key="10">
    <source>
        <dbReference type="Proteomes" id="UP001296706"/>
    </source>
</evidence>
<comment type="caution">
    <text evidence="9">The sequence shown here is derived from an EMBL/GenBank/DDBJ whole genome shotgun (WGS) entry which is preliminary data.</text>
</comment>
<feature type="transmembrane region" description="Helical" evidence="7">
    <location>
        <begin position="259"/>
        <end position="283"/>
    </location>
</feature>
<keyword evidence="10" id="KW-1185">Reference proteome</keyword>
<keyword evidence="5 7" id="KW-1133">Transmembrane helix</keyword>
<feature type="domain" description="Major facilitator superfamily (MFS) profile" evidence="8">
    <location>
        <begin position="228"/>
        <end position="439"/>
    </location>
</feature>
<gene>
    <name evidence="9" type="ORF">HF577_01800</name>
</gene>
<feature type="transmembrane region" description="Helical" evidence="7">
    <location>
        <begin position="231"/>
        <end position="253"/>
    </location>
</feature>
<evidence type="ECO:0000259" key="8">
    <source>
        <dbReference type="PROSITE" id="PS50850"/>
    </source>
</evidence>
<dbReference type="InterPro" id="IPR020846">
    <property type="entry name" value="MFS_dom"/>
</dbReference>
<feature type="transmembrane region" description="Helical" evidence="7">
    <location>
        <begin position="316"/>
        <end position="336"/>
    </location>
</feature>
<keyword evidence="4 7" id="KW-0812">Transmembrane</keyword>
<evidence type="ECO:0000256" key="6">
    <source>
        <dbReference type="ARBA" id="ARBA00023136"/>
    </source>
</evidence>
<organism evidence="9 10">
    <name type="scientific">Pseudonocardia xinjiangensis</name>
    <dbReference type="NCBI Taxonomy" id="75289"/>
    <lineage>
        <taxon>Bacteria</taxon>
        <taxon>Bacillati</taxon>
        <taxon>Actinomycetota</taxon>
        <taxon>Actinomycetes</taxon>
        <taxon>Pseudonocardiales</taxon>
        <taxon>Pseudonocardiaceae</taxon>
        <taxon>Pseudonocardia</taxon>
    </lineage>
</organism>
<dbReference type="InterPro" id="IPR036259">
    <property type="entry name" value="MFS_trans_sf"/>
</dbReference>
<evidence type="ECO:0000256" key="3">
    <source>
        <dbReference type="ARBA" id="ARBA00022475"/>
    </source>
</evidence>
<accession>A0ABX1R8R3</accession>